<dbReference type="Gene3D" id="1.10.510.10">
    <property type="entry name" value="Transferase(Phosphotransferase) domain 1"/>
    <property type="match status" value="1"/>
</dbReference>
<dbReference type="PROSITE" id="PS50011">
    <property type="entry name" value="PROTEIN_KINASE_DOM"/>
    <property type="match status" value="1"/>
</dbReference>
<dbReference type="GO" id="GO:0005524">
    <property type="term" value="F:ATP binding"/>
    <property type="evidence" value="ECO:0007669"/>
    <property type="project" value="InterPro"/>
</dbReference>
<evidence type="ECO:0000313" key="3">
    <source>
        <dbReference type="EMBL" id="CAE8652568.1"/>
    </source>
</evidence>
<gene>
    <name evidence="3" type="ORF">PGLA2088_LOCUS9793</name>
</gene>
<organism evidence="3 4">
    <name type="scientific">Polarella glacialis</name>
    <name type="common">Dinoflagellate</name>
    <dbReference type="NCBI Taxonomy" id="89957"/>
    <lineage>
        <taxon>Eukaryota</taxon>
        <taxon>Sar</taxon>
        <taxon>Alveolata</taxon>
        <taxon>Dinophyceae</taxon>
        <taxon>Suessiales</taxon>
        <taxon>Suessiaceae</taxon>
        <taxon>Polarella</taxon>
    </lineage>
</organism>
<feature type="region of interest" description="Disordered" evidence="1">
    <location>
        <begin position="122"/>
        <end position="165"/>
    </location>
</feature>
<accession>A0A813IME4</accession>
<sequence length="165" mass="18248">TLTFRGLRGTSGWFAPEVLAHHDYGFAVDLFGMGLILFRMLGGYPPFDPPSCFSPALEFDERYWGHVSMACRQMLAQLLSLEPSERGSAKSCMEHDWFCGPPPPEASPLTLKEMSKYGPPPDSSVLFWPPSQIPSEERHKSFADLSSLGGDDGENDAMQVDMDVS</sequence>
<dbReference type="EMBL" id="CAJNNW010010904">
    <property type="protein sequence ID" value="CAE8652568.1"/>
    <property type="molecule type" value="Genomic_DNA"/>
</dbReference>
<dbReference type="GO" id="GO:0004672">
    <property type="term" value="F:protein kinase activity"/>
    <property type="evidence" value="ECO:0007669"/>
    <property type="project" value="InterPro"/>
</dbReference>
<dbReference type="SUPFAM" id="SSF56112">
    <property type="entry name" value="Protein kinase-like (PK-like)"/>
    <property type="match status" value="1"/>
</dbReference>
<dbReference type="InterPro" id="IPR000719">
    <property type="entry name" value="Prot_kinase_dom"/>
</dbReference>
<dbReference type="Proteomes" id="UP000626109">
    <property type="component" value="Unassembled WGS sequence"/>
</dbReference>
<feature type="non-terminal residue" evidence="3">
    <location>
        <position position="1"/>
    </location>
</feature>
<feature type="domain" description="Protein kinase" evidence="2">
    <location>
        <begin position="1"/>
        <end position="98"/>
    </location>
</feature>
<evidence type="ECO:0000259" key="2">
    <source>
        <dbReference type="PROSITE" id="PS50011"/>
    </source>
</evidence>
<protein>
    <recommendedName>
        <fullName evidence="2">Protein kinase domain-containing protein</fullName>
    </recommendedName>
</protein>
<evidence type="ECO:0000313" key="4">
    <source>
        <dbReference type="Proteomes" id="UP000626109"/>
    </source>
</evidence>
<dbReference type="PANTHER" id="PTHR24347">
    <property type="entry name" value="SERINE/THREONINE-PROTEIN KINASE"/>
    <property type="match status" value="1"/>
</dbReference>
<dbReference type="InterPro" id="IPR011009">
    <property type="entry name" value="Kinase-like_dom_sf"/>
</dbReference>
<name>A0A813IME4_POLGL</name>
<proteinExistence type="predicted"/>
<comment type="caution">
    <text evidence="3">The sequence shown here is derived from an EMBL/GenBank/DDBJ whole genome shotgun (WGS) entry which is preliminary data.</text>
</comment>
<dbReference type="Pfam" id="PF00069">
    <property type="entry name" value="Pkinase"/>
    <property type="match status" value="1"/>
</dbReference>
<dbReference type="AlphaFoldDB" id="A0A813IME4"/>
<reference evidence="3" key="1">
    <citation type="submission" date="2021-02" db="EMBL/GenBank/DDBJ databases">
        <authorList>
            <person name="Dougan E. K."/>
            <person name="Rhodes N."/>
            <person name="Thang M."/>
            <person name="Chan C."/>
        </authorList>
    </citation>
    <scope>NUCLEOTIDE SEQUENCE</scope>
</reference>
<evidence type="ECO:0000256" key="1">
    <source>
        <dbReference type="SAM" id="MobiDB-lite"/>
    </source>
</evidence>